<feature type="transmembrane region" description="Helical" evidence="1">
    <location>
        <begin position="90"/>
        <end position="113"/>
    </location>
</feature>
<evidence type="ECO:0008006" key="4">
    <source>
        <dbReference type="Google" id="ProtNLM"/>
    </source>
</evidence>
<keyword evidence="1" id="KW-1133">Transmembrane helix</keyword>
<name>A0A5D4XKE0_9GAMM</name>
<reference evidence="2 3" key="1">
    <citation type="submission" date="2019-08" db="EMBL/GenBank/DDBJ databases">
        <title>Luteimonas viscosus sp. nov., isolated from soil of a sunflower field.</title>
        <authorList>
            <person name="Jianli Z."/>
            <person name="Ying Z."/>
        </authorList>
    </citation>
    <scope>NUCLEOTIDE SEQUENCE [LARGE SCALE GENOMIC DNA]</scope>
    <source>
        <strain evidence="2 3">XBU10</strain>
    </source>
</reference>
<feature type="transmembrane region" description="Helical" evidence="1">
    <location>
        <begin position="45"/>
        <end position="70"/>
    </location>
</feature>
<dbReference type="RefSeq" id="WP_149101559.1">
    <property type="nucleotide sequence ID" value="NZ_VTFT01000001.1"/>
</dbReference>
<keyword evidence="1" id="KW-0472">Membrane</keyword>
<sequence length="121" mass="13280">MNLPLHSGWPGVMESALIAFAIGMLCFGFWRWLCRRAGWGEARAIGWACVSAIAIAAGIDSWNLFYLGVVRLESPLYARVALAKMHDPDFLGARVFMAWAGALCGVVAAWALLQRRKRASP</sequence>
<comment type="caution">
    <text evidence="2">The sequence shown here is derived from an EMBL/GenBank/DDBJ whole genome shotgun (WGS) entry which is preliminary data.</text>
</comment>
<keyword evidence="3" id="KW-1185">Reference proteome</keyword>
<dbReference type="EMBL" id="VTFT01000001">
    <property type="protein sequence ID" value="TYT25009.1"/>
    <property type="molecule type" value="Genomic_DNA"/>
</dbReference>
<accession>A0A5D4XKE0</accession>
<dbReference type="Proteomes" id="UP000324973">
    <property type="component" value="Unassembled WGS sequence"/>
</dbReference>
<dbReference type="OrthoDB" id="5953088at2"/>
<evidence type="ECO:0000256" key="1">
    <source>
        <dbReference type="SAM" id="Phobius"/>
    </source>
</evidence>
<proteinExistence type="predicted"/>
<protein>
    <recommendedName>
        <fullName evidence="4">Transmembrane protein</fullName>
    </recommendedName>
</protein>
<keyword evidence="1" id="KW-0812">Transmembrane</keyword>
<gene>
    <name evidence="2" type="ORF">FZO89_01220</name>
</gene>
<evidence type="ECO:0000313" key="3">
    <source>
        <dbReference type="Proteomes" id="UP000324973"/>
    </source>
</evidence>
<evidence type="ECO:0000313" key="2">
    <source>
        <dbReference type="EMBL" id="TYT25009.1"/>
    </source>
</evidence>
<feature type="transmembrane region" description="Helical" evidence="1">
    <location>
        <begin position="12"/>
        <end position="33"/>
    </location>
</feature>
<organism evidence="2 3">
    <name type="scientific">Luteimonas viscosa</name>
    <dbReference type="NCBI Taxonomy" id="1132694"/>
    <lineage>
        <taxon>Bacteria</taxon>
        <taxon>Pseudomonadati</taxon>
        <taxon>Pseudomonadota</taxon>
        <taxon>Gammaproteobacteria</taxon>
        <taxon>Lysobacterales</taxon>
        <taxon>Lysobacteraceae</taxon>
        <taxon>Luteimonas</taxon>
    </lineage>
</organism>
<dbReference type="AlphaFoldDB" id="A0A5D4XKE0"/>